<feature type="domain" description="MmeI-like C-terminal" evidence="8">
    <location>
        <begin position="717"/>
        <end position="797"/>
    </location>
</feature>
<dbReference type="InterPro" id="IPR046819">
    <property type="entry name" value="MmeI_hel"/>
</dbReference>
<dbReference type="OrthoDB" id="9784823at2"/>
<dbReference type="Pfam" id="PF20465">
    <property type="entry name" value="MmeI_hel"/>
    <property type="match status" value="1"/>
</dbReference>
<dbReference type="InterPro" id="IPR046820">
    <property type="entry name" value="MmeI_TRD"/>
</dbReference>
<feature type="domain" description="MmeI-like target recognition" evidence="7">
    <location>
        <begin position="515"/>
        <end position="715"/>
    </location>
</feature>
<organism evidence="10 11">
    <name type="scientific">Succinivibrio dextrinosolvens</name>
    <dbReference type="NCBI Taxonomy" id="83771"/>
    <lineage>
        <taxon>Bacteria</taxon>
        <taxon>Pseudomonadati</taxon>
        <taxon>Pseudomonadota</taxon>
        <taxon>Gammaproteobacteria</taxon>
        <taxon>Aeromonadales</taxon>
        <taxon>Succinivibrionaceae</taxon>
        <taxon>Succinivibrio</taxon>
    </lineage>
</organism>
<dbReference type="InterPro" id="IPR029063">
    <property type="entry name" value="SAM-dependent_MTases_sf"/>
</dbReference>
<dbReference type="InterPro" id="IPR046818">
    <property type="entry name" value="MmeI_C"/>
</dbReference>
<evidence type="ECO:0000256" key="4">
    <source>
        <dbReference type="ARBA" id="ARBA00047942"/>
    </source>
</evidence>
<dbReference type="SUPFAM" id="SSF53335">
    <property type="entry name" value="S-adenosyl-L-methionine-dependent methyltransferases"/>
    <property type="match status" value="1"/>
</dbReference>
<dbReference type="Pfam" id="PF20467">
    <property type="entry name" value="MmeI_C"/>
    <property type="match status" value="1"/>
</dbReference>
<dbReference type="PANTHER" id="PTHR33841">
    <property type="entry name" value="DNA METHYLTRANSFERASE YEEA-RELATED"/>
    <property type="match status" value="1"/>
</dbReference>
<dbReference type="EMBL" id="FOSF01000037">
    <property type="protein sequence ID" value="SFK20684.1"/>
    <property type="molecule type" value="Genomic_DNA"/>
</dbReference>
<proteinExistence type="predicted"/>
<dbReference type="Gene3D" id="3.40.50.150">
    <property type="entry name" value="Vaccinia Virus protein VP39"/>
    <property type="match status" value="1"/>
</dbReference>
<keyword evidence="3" id="KW-0808">Transferase</keyword>
<keyword evidence="11" id="KW-1185">Reference proteome</keyword>
<evidence type="ECO:0000313" key="10">
    <source>
        <dbReference type="EMBL" id="SFK20684.1"/>
    </source>
</evidence>
<evidence type="ECO:0000313" key="11">
    <source>
        <dbReference type="Proteomes" id="UP000243374"/>
    </source>
</evidence>
<evidence type="ECO:0000259" key="6">
    <source>
        <dbReference type="Pfam" id="PF20465"/>
    </source>
</evidence>
<keyword evidence="2 10" id="KW-0489">Methyltransferase</keyword>
<dbReference type="InterPro" id="IPR050953">
    <property type="entry name" value="N4_N6_ade-DNA_methylase"/>
</dbReference>
<feature type="domain" description="MmeI-like helicase spacer" evidence="6">
    <location>
        <begin position="69"/>
        <end position="144"/>
    </location>
</feature>
<evidence type="ECO:0000259" key="9">
    <source>
        <dbReference type="Pfam" id="PF20473"/>
    </source>
</evidence>
<reference evidence="10 11" key="1">
    <citation type="submission" date="2016-10" db="EMBL/GenBank/DDBJ databases">
        <authorList>
            <person name="Varghese N."/>
            <person name="Submissions S."/>
        </authorList>
    </citation>
    <scope>NUCLEOTIDE SEQUENCE [LARGE SCALE GENOMIC DNA]</scope>
    <source>
        <strain evidence="10 11">22B</strain>
    </source>
</reference>
<dbReference type="EC" id="2.1.1.72" evidence="1"/>
<comment type="catalytic activity">
    <reaction evidence="4">
        <text>a 2'-deoxyadenosine in DNA + S-adenosyl-L-methionine = an N(6)-methyl-2'-deoxyadenosine in DNA + S-adenosyl-L-homocysteine + H(+)</text>
        <dbReference type="Rhea" id="RHEA:15197"/>
        <dbReference type="Rhea" id="RHEA-COMP:12418"/>
        <dbReference type="Rhea" id="RHEA-COMP:12419"/>
        <dbReference type="ChEBI" id="CHEBI:15378"/>
        <dbReference type="ChEBI" id="CHEBI:57856"/>
        <dbReference type="ChEBI" id="CHEBI:59789"/>
        <dbReference type="ChEBI" id="CHEBI:90615"/>
        <dbReference type="ChEBI" id="CHEBI:90616"/>
        <dbReference type="EC" id="2.1.1.72"/>
    </reaction>
</comment>
<feature type="compositionally biased region" description="Polar residues" evidence="5">
    <location>
        <begin position="847"/>
        <end position="865"/>
    </location>
</feature>
<evidence type="ECO:0000259" key="7">
    <source>
        <dbReference type="Pfam" id="PF20466"/>
    </source>
</evidence>
<gene>
    <name evidence="10" type="ORF">SAMN04487865_103721</name>
</gene>
<dbReference type="GO" id="GO:0032259">
    <property type="term" value="P:methylation"/>
    <property type="evidence" value="ECO:0007669"/>
    <property type="project" value="UniProtKB-KW"/>
</dbReference>
<dbReference type="InterPro" id="IPR046816">
    <property type="entry name" value="MmeI_Mtase"/>
</dbReference>
<feature type="region of interest" description="Disordered" evidence="5">
    <location>
        <begin position="796"/>
        <end position="885"/>
    </location>
</feature>
<evidence type="ECO:0000256" key="5">
    <source>
        <dbReference type="SAM" id="MobiDB-lite"/>
    </source>
</evidence>
<feature type="domain" description="MmeI-like DNA-methyltransferase" evidence="9">
    <location>
        <begin position="229"/>
        <end position="492"/>
    </location>
</feature>
<dbReference type="Pfam" id="PF20473">
    <property type="entry name" value="MmeI_Mtase"/>
    <property type="match status" value="1"/>
</dbReference>
<evidence type="ECO:0000256" key="2">
    <source>
        <dbReference type="ARBA" id="ARBA00022603"/>
    </source>
</evidence>
<accession>A0A662ZAC6</accession>
<evidence type="ECO:0000259" key="8">
    <source>
        <dbReference type="Pfam" id="PF20467"/>
    </source>
</evidence>
<dbReference type="PANTHER" id="PTHR33841:SF1">
    <property type="entry name" value="DNA METHYLTRANSFERASE A"/>
    <property type="match status" value="1"/>
</dbReference>
<dbReference type="Proteomes" id="UP000243374">
    <property type="component" value="Unassembled WGS sequence"/>
</dbReference>
<protein>
    <recommendedName>
        <fullName evidence="1">site-specific DNA-methyltransferase (adenine-specific)</fullName>
        <ecNumber evidence="1">2.1.1.72</ecNumber>
    </recommendedName>
</protein>
<dbReference type="Pfam" id="PF20466">
    <property type="entry name" value="MmeI_TRD"/>
    <property type="match status" value="1"/>
</dbReference>
<feature type="compositionally biased region" description="Polar residues" evidence="5">
    <location>
        <begin position="818"/>
        <end position="840"/>
    </location>
</feature>
<name>A0A662ZAC6_9GAMM</name>
<dbReference type="PRINTS" id="PR00507">
    <property type="entry name" value="N12N6MTFRASE"/>
</dbReference>
<dbReference type="AlphaFoldDB" id="A0A662ZAC6"/>
<evidence type="ECO:0000256" key="3">
    <source>
        <dbReference type="ARBA" id="ARBA00022679"/>
    </source>
</evidence>
<evidence type="ECO:0000256" key="1">
    <source>
        <dbReference type="ARBA" id="ARBA00011900"/>
    </source>
</evidence>
<sequence>MNLKLPEQVIKLEDLENEIYRLDFLVKKDAGVLTKEEKLSVDAGNLIGDIYRHLLTLYKNPDDPKVSSDINKLCVRLAFCLYAEDAGLFGEHSAFYKYLSNTPAEQMNGVLQLLFKVLDTKYEDRSVNLGDKLNEFPYVNGNLFSDPIEIPQLDDKFKDLLLNKASIGFDWKDISPTIFGAIFESTINPETRRSGGMHYTSQDNIHKVIDPLFLRDLREEFNRIKNFKKDGNRINRLKEFQKELGNLKFLDPACGSGNFLTETFLCLRRLENDVMREIYGGQTSLQIEELKHPIYVTLDQFYGIEINEFAVAVAQTALWIADLQMKKETELIIQSNLDYLPLVSYNHIRCANALRIDWNEVVPAYELTYIMGNPPFIGSKYASPENKKDLDIVFDGINTNYRLLDYVTAWYVKAANYIKDTKIICSFVSTNSITQGEQVSELWRPLYNLYNLKILFGYKDFIWSNEATDEAHVHCVIIGFCCFDYKKDKYIYITEDNKLNCIKAKNINGYLVDAVDVFIDSRSKPLCKVPYMVAPNKPCDYNHLKLEPDEYKSIITSYPEAKIWIKKMVGAQEFIKNKLRYCLWLVNCPPQIIKEIPPIKERVEACKKARLEAGTSESLKLAKTPWLFREQLNPENYLIIPCVSSERRVYVPIGFLNSKTIPVMGTLIVPNATLYEFGVIVSSTHMSWMRTVAGRLKSDYRYSKDIVYNNFIWPEVNESQKEKVIKTAQAILDARALYPDSSLADLYDPLTMPIELLKAHEANDKAVLSLYGLAPDSTEEQIVAHLMELYKQKVDELEPENKSASVPKKPRKKKESIQSEPSVESTQSVQSNTAVSPSPSDSKDEASVTSSETNQSEIQNGNISAETADKKKEPAQTSLLFDDFV</sequence>
<dbReference type="GO" id="GO:0009007">
    <property type="term" value="F:site-specific DNA-methyltransferase (adenine-specific) activity"/>
    <property type="evidence" value="ECO:0007669"/>
    <property type="project" value="UniProtKB-EC"/>
</dbReference>